<organism evidence="6 7">
    <name type="scientific">Neisseria iguanae</name>
    <dbReference type="NCBI Taxonomy" id="90242"/>
    <lineage>
        <taxon>Bacteria</taxon>
        <taxon>Pseudomonadati</taxon>
        <taxon>Pseudomonadota</taxon>
        <taxon>Betaproteobacteria</taxon>
        <taxon>Neisseriales</taxon>
        <taxon>Neisseriaceae</taxon>
        <taxon>Neisseria</taxon>
    </lineage>
</organism>
<evidence type="ECO:0000256" key="2">
    <source>
        <dbReference type="ARBA" id="ARBA00023002"/>
    </source>
</evidence>
<comment type="caution">
    <text evidence="6">The sequence shown here is derived from an EMBL/GenBank/DDBJ whole genome shotgun (WGS) entry which is preliminary data.</text>
</comment>
<dbReference type="PANTHER" id="PTHR43774">
    <property type="entry name" value="PEPTIDE METHIONINE SULFOXIDE REDUCTASE"/>
    <property type="match status" value="1"/>
</dbReference>
<comment type="catalytic activity">
    <reaction evidence="3">
        <text>L-methionyl-[protein] + [thioredoxin]-disulfide + H2O = L-methionyl-(S)-S-oxide-[protein] + [thioredoxin]-dithiol</text>
        <dbReference type="Rhea" id="RHEA:14217"/>
        <dbReference type="Rhea" id="RHEA-COMP:10698"/>
        <dbReference type="Rhea" id="RHEA-COMP:10700"/>
        <dbReference type="Rhea" id="RHEA-COMP:12313"/>
        <dbReference type="Rhea" id="RHEA-COMP:12315"/>
        <dbReference type="ChEBI" id="CHEBI:15377"/>
        <dbReference type="ChEBI" id="CHEBI:16044"/>
        <dbReference type="ChEBI" id="CHEBI:29950"/>
        <dbReference type="ChEBI" id="CHEBI:44120"/>
        <dbReference type="ChEBI" id="CHEBI:50058"/>
        <dbReference type="EC" id="1.8.4.11"/>
    </reaction>
</comment>
<protein>
    <recommendedName>
        <fullName evidence="1">peptide-methionine (S)-S-oxide reductase</fullName>
        <ecNumber evidence="1">1.8.4.11</ecNumber>
    </recommendedName>
</protein>
<dbReference type="InterPro" id="IPR036509">
    <property type="entry name" value="Met_Sox_Rdtase_MsrA_sf"/>
</dbReference>
<dbReference type="EMBL" id="PXYY01000095">
    <property type="protein sequence ID" value="PSJ79551.1"/>
    <property type="molecule type" value="Genomic_DNA"/>
</dbReference>
<evidence type="ECO:0000259" key="5">
    <source>
        <dbReference type="Pfam" id="PF01625"/>
    </source>
</evidence>
<proteinExistence type="predicted"/>
<dbReference type="RefSeq" id="WP_106742814.1">
    <property type="nucleotide sequence ID" value="NZ_PXYY01000095.1"/>
</dbReference>
<evidence type="ECO:0000256" key="4">
    <source>
        <dbReference type="ARBA" id="ARBA00048782"/>
    </source>
</evidence>
<dbReference type="AlphaFoldDB" id="A0A2P7TXX3"/>
<dbReference type="Pfam" id="PF01625">
    <property type="entry name" value="PMSR"/>
    <property type="match status" value="1"/>
</dbReference>
<dbReference type="EC" id="1.8.4.11" evidence="1"/>
<feature type="domain" description="Peptide methionine sulphoxide reductase MsrA" evidence="5">
    <location>
        <begin position="6"/>
        <end position="57"/>
    </location>
</feature>
<name>A0A2P7TXX3_9NEIS</name>
<dbReference type="SUPFAM" id="SSF55068">
    <property type="entry name" value="Peptide methionine sulfoxide reductase"/>
    <property type="match status" value="1"/>
</dbReference>
<accession>A0A2P7TXX3</accession>
<keyword evidence="7" id="KW-1185">Reference proteome</keyword>
<dbReference type="InterPro" id="IPR002569">
    <property type="entry name" value="Met_Sox_Rdtase_MsrA_dom"/>
</dbReference>
<gene>
    <name evidence="6" type="ORF">C7N83_11540</name>
</gene>
<evidence type="ECO:0000313" key="7">
    <source>
        <dbReference type="Proteomes" id="UP000241868"/>
    </source>
</evidence>
<dbReference type="GO" id="GO:0008113">
    <property type="term" value="F:peptide-methionine (S)-S-oxide reductase activity"/>
    <property type="evidence" value="ECO:0007669"/>
    <property type="project" value="UniProtKB-EC"/>
</dbReference>
<comment type="catalytic activity">
    <reaction evidence="4">
        <text>[thioredoxin]-disulfide + L-methionine + H2O = L-methionine (S)-S-oxide + [thioredoxin]-dithiol</text>
        <dbReference type="Rhea" id="RHEA:19993"/>
        <dbReference type="Rhea" id="RHEA-COMP:10698"/>
        <dbReference type="Rhea" id="RHEA-COMP:10700"/>
        <dbReference type="ChEBI" id="CHEBI:15377"/>
        <dbReference type="ChEBI" id="CHEBI:29950"/>
        <dbReference type="ChEBI" id="CHEBI:50058"/>
        <dbReference type="ChEBI" id="CHEBI:57844"/>
        <dbReference type="ChEBI" id="CHEBI:58772"/>
        <dbReference type="EC" id="1.8.4.11"/>
    </reaction>
</comment>
<keyword evidence="2" id="KW-0560">Oxidoreductase</keyword>
<evidence type="ECO:0000313" key="6">
    <source>
        <dbReference type="EMBL" id="PSJ79551.1"/>
    </source>
</evidence>
<evidence type="ECO:0000256" key="3">
    <source>
        <dbReference type="ARBA" id="ARBA00047806"/>
    </source>
</evidence>
<dbReference type="OrthoDB" id="4174719at2"/>
<sequence>MQKRYKVAFDDEKISLTDIFILQYYFRIIDPALPNRQNNDVGKQYRTGIYYTDTADEHRR</sequence>
<reference evidence="6 7" key="1">
    <citation type="submission" date="2018-03" db="EMBL/GenBank/DDBJ databases">
        <title>Neisseria weixii sp. nov., isolated from the intestinal contents of Tibetan Plateau pika (Ochotona curzoniae) in Yushu, Qinghai Province, China.</title>
        <authorList>
            <person name="Gui Z."/>
        </authorList>
    </citation>
    <scope>NUCLEOTIDE SEQUENCE [LARGE SCALE GENOMIC DNA]</scope>
    <source>
        <strain evidence="6 7">ATCC 51483</strain>
    </source>
</reference>
<dbReference type="Gene3D" id="3.30.1060.10">
    <property type="entry name" value="Peptide methionine sulphoxide reductase MsrA"/>
    <property type="match status" value="1"/>
</dbReference>
<evidence type="ECO:0000256" key="1">
    <source>
        <dbReference type="ARBA" id="ARBA00012502"/>
    </source>
</evidence>
<dbReference type="PANTHER" id="PTHR43774:SF1">
    <property type="entry name" value="PEPTIDE METHIONINE SULFOXIDE REDUCTASE MSRA 2"/>
    <property type="match status" value="1"/>
</dbReference>
<dbReference type="Proteomes" id="UP000241868">
    <property type="component" value="Unassembled WGS sequence"/>
</dbReference>